<evidence type="ECO:0000259" key="9">
    <source>
        <dbReference type="Pfam" id="PF10629"/>
    </source>
</evidence>
<evidence type="ECO:0000256" key="4">
    <source>
        <dbReference type="ARBA" id="ARBA00023273"/>
    </source>
</evidence>
<dbReference type="PANTHER" id="PTHR22146:SF8">
    <property type="entry name" value="PROTEIN FAM166B"/>
    <property type="match status" value="1"/>
</dbReference>
<keyword evidence="4" id="KW-0966">Cell projection</keyword>
<feature type="domain" description="Ciliary microtubule inner protein 2A-C-like" evidence="9">
    <location>
        <begin position="159"/>
        <end position="185"/>
    </location>
</feature>
<keyword evidence="11" id="KW-1185">Reference proteome</keyword>
<organism evidence="10 11">
    <name type="scientific">Acipenser oxyrinchus oxyrinchus</name>
    <dbReference type="NCBI Taxonomy" id="40147"/>
    <lineage>
        <taxon>Eukaryota</taxon>
        <taxon>Metazoa</taxon>
        <taxon>Chordata</taxon>
        <taxon>Craniata</taxon>
        <taxon>Vertebrata</taxon>
        <taxon>Euteleostomi</taxon>
        <taxon>Actinopterygii</taxon>
        <taxon>Chondrostei</taxon>
        <taxon>Acipenseriformes</taxon>
        <taxon>Acipenseridae</taxon>
        <taxon>Acipenser</taxon>
    </lineage>
</organism>
<dbReference type="GO" id="GO:0015630">
    <property type="term" value="C:microtubule cytoskeleton"/>
    <property type="evidence" value="ECO:0007669"/>
    <property type="project" value="UniProtKB-ARBA"/>
</dbReference>
<comment type="function">
    <text evidence="5">Microtubule inner protein (MIP) part of the dynein-decorated doublet microtubules (DMTs) in cilia axoneme, which is required for motile cilia beating.</text>
</comment>
<proteinExistence type="inferred from homology"/>
<evidence type="ECO:0000256" key="6">
    <source>
        <dbReference type="ARBA" id="ARBA00035661"/>
    </source>
</evidence>
<gene>
    <name evidence="10" type="ORF">AOXY_G2053</name>
</gene>
<evidence type="ECO:0000256" key="1">
    <source>
        <dbReference type="ARBA" id="ARBA00004430"/>
    </source>
</evidence>
<comment type="subcellular location">
    <subcellularLocation>
        <location evidence="1">Cytoplasm</location>
        <location evidence="1">Cytoskeleton</location>
        <location evidence="1">Cilium axoneme</location>
    </subcellularLocation>
</comment>
<feature type="compositionally biased region" description="Polar residues" evidence="8">
    <location>
        <begin position="88"/>
        <end position="99"/>
    </location>
</feature>
<sequence length="201" mass="23006">MSVVLSREQRPYFPNRTPPHTYYGHLYPGHDTYRQTHKQHLCYNDFKTRTAIYTIEKVKWQAKECSDRVSARSECEPKEQGRNEHSAQHSARFTTTNLKPPSCEPQKATGATTRMQEKESRCSPAFALTTTRGMGTAVEKLEDYALNRQGRTIYKVQSGLIPNYCGHVPGQKFVYGRTWGASTVNTLGFGHQRPFQWTSLV</sequence>
<comment type="similarity">
    <text evidence="6">Belongs to the CIMIP2 family.</text>
</comment>
<accession>A0AAD8GHF9</accession>
<dbReference type="Proteomes" id="UP001230051">
    <property type="component" value="Unassembled WGS sequence"/>
</dbReference>
<dbReference type="PANTHER" id="PTHR22146">
    <property type="entry name" value="CAT EYE SYNDROME CRITICAL REGION PROTEIN 6"/>
    <property type="match status" value="1"/>
</dbReference>
<dbReference type="Pfam" id="PF10629">
    <property type="entry name" value="CMI2B-like"/>
    <property type="match status" value="1"/>
</dbReference>
<evidence type="ECO:0000256" key="3">
    <source>
        <dbReference type="ARBA" id="ARBA00023212"/>
    </source>
</evidence>
<evidence type="ECO:0000256" key="5">
    <source>
        <dbReference type="ARBA" id="ARBA00035003"/>
    </source>
</evidence>
<evidence type="ECO:0000256" key="7">
    <source>
        <dbReference type="ARBA" id="ARBA00041163"/>
    </source>
</evidence>
<keyword evidence="2" id="KW-0963">Cytoplasm</keyword>
<evidence type="ECO:0000256" key="2">
    <source>
        <dbReference type="ARBA" id="ARBA00022490"/>
    </source>
</evidence>
<dbReference type="AlphaFoldDB" id="A0AAD8GHF9"/>
<evidence type="ECO:0000256" key="8">
    <source>
        <dbReference type="SAM" id="MobiDB-lite"/>
    </source>
</evidence>
<name>A0AAD8GHF9_ACIOX</name>
<dbReference type="InterPro" id="IPR018902">
    <property type="entry name" value="CMI2A-C-like_dom"/>
</dbReference>
<comment type="caution">
    <text evidence="10">The sequence shown here is derived from an EMBL/GenBank/DDBJ whole genome shotgun (WGS) entry which is preliminary data.</text>
</comment>
<dbReference type="EMBL" id="JAGXEW010000002">
    <property type="protein sequence ID" value="KAK1174541.1"/>
    <property type="molecule type" value="Genomic_DNA"/>
</dbReference>
<evidence type="ECO:0000313" key="11">
    <source>
        <dbReference type="Proteomes" id="UP001230051"/>
    </source>
</evidence>
<feature type="region of interest" description="Disordered" evidence="8">
    <location>
        <begin position="73"/>
        <end position="122"/>
    </location>
</feature>
<protein>
    <recommendedName>
        <fullName evidence="7">Ciliary microtubule inner protein 2B</fullName>
    </recommendedName>
</protein>
<reference evidence="10" key="1">
    <citation type="submission" date="2022-02" db="EMBL/GenBank/DDBJ databases">
        <title>Atlantic sturgeon de novo genome assembly.</title>
        <authorList>
            <person name="Stock M."/>
            <person name="Klopp C."/>
            <person name="Guiguen Y."/>
            <person name="Cabau C."/>
            <person name="Parinello H."/>
            <person name="Santidrian Yebra-Pimentel E."/>
            <person name="Kuhl H."/>
            <person name="Dirks R.P."/>
            <person name="Guessner J."/>
            <person name="Wuertz S."/>
            <person name="Du K."/>
            <person name="Schartl M."/>
        </authorList>
    </citation>
    <scope>NUCLEOTIDE SEQUENCE</scope>
    <source>
        <strain evidence="10">STURGEONOMICS-FGT-2020</strain>
        <tissue evidence="10">Whole blood</tissue>
    </source>
</reference>
<dbReference type="GO" id="GO:0005930">
    <property type="term" value="C:axoneme"/>
    <property type="evidence" value="ECO:0007669"/>
    <property type="project" value="UniProtKB-SubCell"/>
</dbReference>
<evidence type="ECO:0000313" key="10">
    <source>
        <dbReference type="EMBL" id="KAK1174541.1"/>
    </source>
</evidence>
<keyword evidence="3" id="KW-0206">Cytoskeleton</keyword>
<feature type="compositionally biased region" description="Basic and acidic residues" evidence="8">
    <location>
        <begin position="73"/>
        <end position="87"/>
    </location>
</feature>